<evidence type="ECO:0000313" key="1">
    <source>
        <dbReference type="EMBL" id="RLJ80990.1"/>
    </source>
</evidence>
<name>A0A497YEF9_9SPHI</name>
<gene>
    <name evidence="1" type="ORF">BCL90_0009</name>
</gene>
<dbReference type="AlphaFoldDB" id="A0A497YEF9"/>
<sequence length="59" mass="6957">MVLKNLRNWKFAANFPQTTGYRNKLEKQFTEIAPIFSDCIHKISEFKKAITYHNLKLGL</sequence>
<dbReference type="Proteomes" id="UP000273898">
    <property type="component" value="Unassembled WGS sequence"/>
</dbReference>
<reference evidence="1 2" key="1">
    <citation type="submission" date="2018-10" db="EMBL/GenBank/DDBJ databases">
        <title>Genomic Encyclopedia of Archaeal and Bacterial Type Strains, Phase II (KMG-II): from individual species to whole genera.</title>
        <authorList>
            <person name="Goeker M."/>
        </authorList>
    </citation>
    <scope>NUCLEOTIDE SEQUENCE [LARGE SCALE GENOMIC DNA]</scope>
    <source>
        <strain evidence="1 2">DSM 19624</strain>
    </source>
</reference>
<comment type="caution">
    <text evidence="1">The sequence shown here is derived from an EMBL/GenBank/DDBJ whole genome shotgun (WGS) entry which is preliminary data.</text>
</comment>
<dbReference type="EMBL" id="RCCK01000001">
    <property type="protein sequence ID" value="RLJ80990.1"/>
    <property type="molecule type" value="Genomic_DNA"/>
</dbReference>
<proteinExistence type="predicted"/>
<evidence type="ECO:0008006" key="3">
    <source>
        <dbReference type="Google" id="ProtNLM"/>
    </source>
</evidence>
<accession>A0A497YEF9</accession>
<protein>
    <recommendedName>
        <fullName evidence="3">Transposase</fullName>
    </recommendedName>
</protein>
<evidence type="ECO:0000313" key="2">
    <source>
        <dbReference type="Proteomes" id="UP000273898"/>
    </source>
</evidence>
<organism evidence="1 2">
    <name type="scientific">Pedobacter alluvionis</name>
    <dbReference type="NCBI Taxonomy" id="475253"/>
    <lineage>
        <taxon>Bacteria</taxon>
        <taxon>Pseudomonadati</taxon>
        <taxon>Bacteroidota</taxon>
        <taxon>Sphingobacteriia</taxon>
        <taxon>Sphingobacteriales</taxon>
        <taxon>Sphingobacteriaceae</taxon>
        <taxon>Pedobacter</taxon>
    </lineage>
</organism>